<feature type="compositionally biased region" description="Polar residues" evidence="1">
    <location>
        <begin position="119"/>
        <end position="136"/>
    </location>
</feature>
<organism evidence="2 3">
    <name type="scientific">Phycomyces blakesleeanus</name>
    <dbReference type="NCBI Taxonomy" id="4837"/>
    <lineage>
        <taxon>Eukaryota</taxon>
        <taxon>Fungi</taxon>
        <taxon>Fungi incertae sedis</taxon>
        <taxon>Mucoromycota</taxon>
        <taxon>Mucoromycotina</taxon>
        <taxon>Mucoromycetes</taxon>
        <taxon>Mucorales</taxon>
        <taxon>Phycomycetaceae</taxon>
        <taxon>Phycomyces</taxon>
    </lineage>
</organism>
<feature type="compositionally biased region" description="Basic and acidic residues" evidence="1">
    <location>
        <begin position="144"/>
        <end position="153"/>
    </location>
</feature>
<proteinExistence type="predicted"/>
<gene>
    <name evidence="2" type="ORF">J3Q64DRAFT_1140453</name>
</gene>
<dbReference type="Proteomes" id="UP001448207">
    <property type="component" value="Unassembled WGS sequence"/>
</dbReference>
<name>A0ABR3AZF9_PHYBL</name>
<accession>A0ABR3AZF9</accession>
<evidence type="ECO:0000256" key="1">
    <source>
        <dbReference type="SAM" id="MobiDB-lite"/>
    </source>
</evidence>
<feature type="compositionally biased region" description="Basic and acidic residues" evidence="1">
    <location>
        <begin position="9"/>
        <end position="22"/>
    </location>
</feature>
<feature type="compositionally biased region" description="Low complexity" evidence="1">
    <location>
        <begin position="47"/>
        <end position="66"/>
    </location>
</feature>
<feature type="compositionally biased region" description="Polar residues" evidence="1">
    <location>
        <begin position="71"/>
        <end position="84"/>
    </location>
</feature>
<protein>
    <submittedName>
        <fullName evidence="2">Uncharacterized protein</fullName>
    </submittedName>
</protein>
<dbReference type="EMBL" id="JBCLYO010000013">
    <property type="protein sequence ID" value="KAL0083665.1"/>
    <property type="molecule type" value="Genomic_DNA"/>
</dbReference>
<feature type="compositionally biased region" description="Polar residues" evidence="1">
    <location>
        <begin position="23"/>
        <end position="39"/>
    </location>
</feature>
<comment type="caution">
    <text evidence="2">The sequence shown here is derived from an EMBL/GenBank/DDBJ whole genome shotgun (WGS) entry which is preliminary data.</text>
</comment>
<evidence type="ECO:0000313" key="3">
    <source>
        <dbReference type="Proteomes" id="UP001448207"/>
    </source>
</evidence>
<keyword evidence="3" id="KW-1185">Reference proteome</keyword>
<feature type="region of interest" description="Disordered" evidence="1">
    <location>
        <begin position="1"/>
        <end position="153"/>
    </location>
</feature>
<evidence type="ECO:0000313" key="2">
    <source>
        <dbReference type="EMBL" id="KAL0083665.1"/>
    </source>
</evidence>
<sequence length="261" mass="27885">MANSTIKSSDPKKEIPAEKTESKPTSLQALAQKSANQRGKSALQHLASRQTQTQTQAQAQAQASSAVKTPAGQTSLGSLSQKSSVPKGLTSLAHLASRSKHNEEARNPLASQGHPVQKPASSSLARLAKRTTTTNTPSVPKPDVLPKPKPVEHDAELRVNVQTTEPVEPIKYVIPPPQQNPLCAPPSSTAEFLFKNIAPERTNPRVDRLVCSLPSTLGGAFYEAMQSSATTIPMFSFDKPSPDDIVMNAQTNRSGGKIRKA</sequence>
<reference evidence="2 3" key="1">
    <citation type="submission" date="2024-04" db="EMBL/GenBank/DDBJ databases">
        <title>Symmetric and asymmetric DNA N6-adenine methylation regulates different biological responses in Mucorales.</title>
        <authorList>
            <consortium name="Lawrence Berkeley National Laboratory"/>
            <person name="Lax C."/>
            <person name="Mondo S.J."/>
            <person name="Osorio-Concepcion M."/>
            <person name="Muszewska A."/>
            <person name="Corrochano-Luque M."/>
            <person name="Gutierrez G."/>
            <person name="Riley R."/>
            <person name="Lipzen A."/>
            <person name="Guo J."/>
            <person name="Hundley H."/>
            <person name="Amirebrahimi M."/>
            <person name="Ng V."/>
            <person name="Lorenzo-Gutierrez D."/>
            <person name="Binder U."/>
            <person name="Yang J."/>
            <person name="Song Y."/>
            <person name="Canovas D."/>
            <person name="Navarro E."/>
            <person name="Freitag M."/>
            <person name="Gabaldon T."/>
            <person name="Grigoriev I.V."/>
            <person name="Corrochano L.M."/>
            <person name="Nicolas F.E."/>
            <person name="Garre V."/>
        </authorList>
    </citation>
    <scope>NUCLEOTIDE SEQUENCE [LARGE SCALE GENOMIC DNA]</scope>
    <source>
        <strain evidence="2 3">L51</strain>
    </source>
</reference>